<name>A0A0N7LRY7_9RHOB</name>
<protein>
    <submittedName>
        <fullName evidence="1">Capsule polysaccharide biosynthesis protein</fullName>
    </submittedName>
</protein>
<dbReference type="STRING" id="321267.SHM7688_01572"/>
<evidence type="ECO:0000313" key="2">
    <source>
        <dbReference type="Proteomes" id="UP000054823"/>
    </source>
</evidence>
<dbReference type="GO" id="GO:0015774">
    <property type="term" value="P:polysaccharide transport"/>
    <property type="evidence" value="ECO:0007669"/>
    <property type="project" value="InterPro"/>
</dbReference>
<dbReference type="InterPro" id="IPR007833">
    <property type="entry name" value="Capsule_polysaccharide_synth"/>
</dbReference>
<dbReference type="Proteomes" id="UP000054823">
    <property type="component" value="Unassembled WGS sequence"/>
</dbReference>
<keyword evidence="2" id="KW-1185">Reference proteome</keyword>
<dbReference type="CDD" id="cd16439">
    <property type="entry name" value="beta_Kdo_transferase_KpsC_2"/>
    <property type="match status" value="1"/>
</dbReference>
<gene>
    <name evidence="1" type="ORF">SHM7688_01572</name>
</gene>
<dbReference type="EMBL" id="CYPW01000013">
    <property type="protein sequence ID" value="CUH52132.1"/>
    <property type="molecule type" value="Genomic_DNA"/>
</dbReference>
<evidence type="ECO:0000313" key="1">
    <source>
        <dbReference type="EMBL" id="CUH52132.1"/>
    </source>
</evidence>
<dbReference type="AlphaFoldDB" id="A0A0N7LRY7"/>
<dbReference type="Pfam" id="PF05159">
    <property type="entry name" value="Capsule_synth"/>
    <property type="match status" value="4"/>
</dbReference>
<reference evidence="1 2" key="1">
    <citation type="submission" date="2015-09" db="EMBL/GenBank/DDBJ databases">
        <authorList>
            <consortium name="Swine Surveillance"/>
        </authorList>
    </citation>
    <scope>NUCLEOTIDE SEQUENCE [LARGE SCALE GENOMIC DNA]</scope>
    <source>
        <strain evidence="1 2">CECT 7688</strain>
    </source>
</reference>
<dbReference type="OrthoDB" id="543755at2"/>
<accession>A0A0N7LRY7</accession>
<dbReference type="RefSeq" id="WP_058239360.1">
    <property type="nucleotide sequence ID" value="NZ_CYPW01000013.1"/>
</dbReference>
<sequence length="651" mass="72066">MTSRRQLLNTYFPEHTGKIAGWGAKPSATRARFFAALTKRQAVFLEDGFLRSFGRDDAPLSLLCDTCGIYYDARSPSTLEKLIAQTLTDSERARAERVARLWRQHDVSKYNHLPEWEHRSTAPYVLLFDQVAGDKSISCGLASPASFRKMFKDAQREHPGKQLLIKTHPDVVRKRKKGHFDLDALALLENVTVIADAVHPVAIIRGADAVYTVTSQTGFEALLHGVPVRTYGVPFYAGWGLTEDRASHDTPDVAEALSRRHPVPFASLVHAALITYPAYRDPTSGQVISPEEAISQVGAARKRVAMRGTAVHALGFSLWKKPILRRFMHPAQVTFHETAATVPGGATVVLWGAHDASSLPSNTRIMRLEDGFIRSKGLGADLNAPGSWILDDLGIYFDSTQPSRLEHILQHQCVSPDDITEARAVRDTVLSKGITKYNLHGREWHRPSTAKRVLLVPGQVESDASIRLGSPIIKSNLALVKAVRAANPDAYVLYKPHPDVESGHRSRGASEDDIPAFCDEVLTQGSIAALFDQVDEVHTMTSLSGFEALMRGLKVTCYGQPFYSGWGLTTDIHPQNRRTRTRNLDELVYAALIAYPDYMSLKSGTPTSAQNAIEEIASYKPSRLRSNPLRRKLTRTLALLAEKKRTKGWAT</sequence>
<dbReference type="GO" id="GO:0000271">
    <property type="term" value="P:polysaccharide biosynthetic process"/>
    <property type="evidence" value="ECO:0007669"/>
    <property type="project" value="InterPro"/>
</dbReference>
<proteinExistence type="predicted"/>
<organism evidence="1 2">
    <name type="scientific">Shimia marina</name>
    <dbReference type="NCBI Taxonomy" id="321267"/>
    <lineage>
        <taxon>Bacteria</taxon>
        <taxon>Pseudomonadati</taxon>
        <taxon>Pseudomonadota</taxon>
        <taxon>Alphaproteobacteria</taxon>
        <taxon>Rhodobacterales</taxon>
        <taxon>Roseobacteraceae</taxon>
    </lineage>
</organism>
<dbReference type="CDD" id="cd16440">
    <property type="entry name" value="beta_Kdo_transferase_KpsC_1"/>
    <property type="match status" value="1"/>
</dbReference>